<keyword evidence="9 14" id="KW-0067">ATP-binding</keyword>
<comment type="caution">
    <text evidence="14">Lacks conserved residue(s) required for the propagation of feature annotation.</text>
</comment>
<dbReference type="PANTHER" id="PTHR10099">
    <property type="entry name" value="PHOSPHORIBOSYLFORMYLGLYCINAMIDINE SYNTHASE"/>
    <property type="match status" value="1"/>
</dbReference>
<evidence type="ECO:0000256" key="12">
    <source>
        <dbReference type="ARBA" id="ARBA00052585"/>
    </source>
</evidence>
<evidence type="ECO:0000256" key="11">
    <source>
        <dbReference type="ARBA" id="ARBA00022962"/>
    </source>
</evidence>
<evidence type="ECO:0000256" key="4">
    <source>
        <dbReference type="ARBA" id="ARBA00022490"/>
    </source>
</evidence>
<dbReference type="InterPro" id="IPR040707">
    <property type="entry name" value="FGAR-AT_N"/>
</dbReference>
<keyword evidence="4 14" id="KW-0963">Cytoplasm</keyword>
<dbReference type="EMBL" id="VHSG01000006">
    <property type="protein sequence ID" value="TQV84017.1"/>
    <property type="molecule type" value="Genomic_DNA"/>
</dbReference>
<feature type="domain" description="Phosphoribosylformylglycinamidine synthase N-terminal" evidence="18">
    <location>
        <begin position="35"/>
        <end position="175"/>
    </location>
</feature>
<dbReference type="SUPFAM" id="SSF55326">
    <property type="entry name" value="PurM N-terminal domain-like"/>
    <property type="match status" value="2"/>
</dbReference>
<keyword evidence="11 14" id="KW-0315">Glutamine amidotransferase</keyword>
<dbReference type="NCBIfam" id="NF003672">
    <property type="entry name" value="PRK05297.1"/>
    <property type="match status" value="1"/>
</dbReference>
<feature type="binding site" evidence="14">
    <location>
        <position position="699"/>
    </location>
    <ligand>
        <name>ATP</name>
        <dbReference type="ChEBI" id="CHEBI:30616"/>
    </ligand>
</feature>
<evidence type="ECO:0000259" key="19">
    <source>
        <dbReference type="Pfam" id="PF22689"/>
    </source>
</evidence>
<dbReference type="FunFam" id="3.40.50.880:FF:000008">
    <property type="entry name" value="Phosphoribosylformylglycinamidine synthase"/>
    <property type="match status" value="1"/>
</dbReference>
<keyword evidence="8 14" id="KW-0658">Purine biosynthesis</keyword>
<dbReference type="CDD" id="cd02203">
    <property type="entry name" value="PurL_repeat1"/>
    <property type="match status" value="1"/>
</dbReference>
<evidence type="ECO:0000256" key="6">
    <source>
        <dbReference type="ARBA" id="ARBA00022723"/>
    </source>
</evidence>
<dbReference type="Gene3D" id="3.40.50.880">
    <property type="match status" value="1"/>
</dbReference>
<evidence type="ECO:0000313" key="20">
    <source>
        <dbReference type="EMBL" id="TQV84017.1"/>
    </source>
</evidence>
<feature type="binding site" evidence="14">
    <location>
        <position position="908"/>
    </location>
    <ligand>
        <name>Mg(2+)</name>
        <dbReference type="ChEBI" id="CHEBI:18420"/>
    </ligand>
</feature>
<proteinExistence type="inferred from homology"/>
<keyword evidence="5 14" id="KW-0436">Ligase</keyword>
<dbReference type="SMART" id="SM01211">
    <property type="entry name" value="GATase_5"/>
    <property type="match status" value="1"/>
</dbReference>
<dbReference type="InterPro" id="IPR010073">
    <property type="entry name" value="PurL_large"/>
</dbReference>
<evidence type="ECO:0000259" key="16">
    <source>
        <dbReference type="Pfam" id="PF02769"/>
    </source>
</evidence>
<dbReference type="FunFam" id="3.90.650.10:FF:000005">
    <property type="entry name" value="Phosphoribosylformylglycinamidine synthase"/>
    <property type="match status" value="1"/>
</dbReference>
<feature type="active site" description="Nucleophile" evidence="14">
    <location>
        <position position="1158"/>
    </location>
</feature>
<dbReference type="NCBIfam" id="TIGR01735">
    <property type="entry name" value="FGAM_synt"/>
    <property type="match status" value="1"/>
</dbReference>
<feature type="region of interest" description="Disordered" evidence="15">
    <location>
        <begin position="69"/>
        <end position="107"/>
    </location>
</feature>
<dbReference type="InterPro" id="IPR036604">
    <property type="entry name" value="PurS-like_sf"/>
</dbReference>
<evidence type="ECO:0000256" key="5">
    <source>
        <dbReference type="ARBA" id="ARBA00022598"/>
    </source>
</evidence>
<feature type="domain" description="PurM-like C-terminal" evidence="16">
    <location>
        <begin position="861"/>
        <end position="987"/>
    </location>
</feature>
<comment type="subcellular location">
    <subcellularLocation>
        <location evidence="1 14">Cytoplasm</location>
    </subcellularLocation>
</comment>
<evidence type="ECO:0000259" key="17">
    <source>
        <dbReference type="Pfam" id="PF18072"/>
    </source>
</evidence>
<feature type="compositionally biased region" description="Low complexity" evidence="15">
    <location>
        <begin position="69"/>
        <end position="102"/>
    </location>
</feature>
<dbReference type="InterPro" id="IPR036676">
    <property type="entry name" value="PurM-like_C_sf"/>
</dbReference>
<comment type="subunit">
    <text evidence="14">Monomer.</text>
</comment>
<dbReference type="UniPathway" id="UPA00074">
    <property type="reaction ID" value="UER00128"/>
</dbReference>
<organism evidence="20 21">
    <name type="scientific">Exilibacterium tricleocarpae</name>
    <dbReference type="NCBI Taxonomy" id="2591008"/>
    <lineage>
        <taxon>Bacteria</taxon>
        <taxon>Pseudomonadati</taxon>
        <taxon>Pseudomonadota</taxon>
        <taxon>Gammaproteobacteria</taxon>
        <taxon>Cellvibrionales</taxon>
        <taxon>Cellvibrionaceae</taxon>
        <taxon>Exilibacterium</taxon>
    </lineage>
</organism>
<dbReference type="CDD" id="cd01740">
    <property type="entry name" value="GATase1_FGAR_AT"/>
    <property type="match status" value="1"/>
</dbReference>
<reference evidence="20 21" key="1">
    <citation type="submission" date="2019-06" db="EMBL/GenBank/DDBJ databases">
        <title>Whole genome sequence for Cellvibrionaceae sp. R142.</title>
        <authorList>
            <person name="Wang G."/>
        </authorList>
    </citation>
    <scope>NUCLEOTIDE SEQUENCE [LARGE SCALE GENOMIC DNA]</scope>
    <source>
        <strain evidence="20 21">R142</strain>
    </source>
</reference>
<evidence type="ECO:0000256" key="9">
    <source>
        <dbReference type="ARBA" id="ARBA00022840"/>
    </source>
</evidence>
<dbReference type="SUPFAM" id="SSF109736">
    <property type="entry name" value="FGAM synthase PurL, linker domain"/>
    <property type="match status" value="1"/>
</dbReference>
<feature type="binding site" evidence="14">
    <location>
        <position position="700"/>
    </location>
    <ligand>
        <name>Mg(2+)</name>
        <dbReference type="ChEBI" id="CHEBI:18420"/>
    </ligand>
</feature>
<dbReference type="PROSITE" id="PS51273">
    <property type="entry name" value="GATASE_TYPE_1"/>
    <property type="match status" value="1"/>
</dbReference>
<dbReference type="InterPro" id="IPR029062">
    <property type="entry name" value="Class_I_gatase-like"/>
</dbReference>
<comment type="function">
    <text evidence="13 14">Phosphoribosylformylglycinamidine synthase involved in the purines biosynthetic pathway. Catalyzes the ATP-dependent conversion of formylglycinamide ribonucleotide (FGAR) and glutamine to yield formylglycinamidine ribonucleotide (FGAM) and glutamate.</text>
</comment>
<feature type="domain" description="FGAR-AT PurM N-terminal-like" evidence="19">
    <location>
        <begin position="669"/>
        <end position="829"/>
    </location>
</feature>
<comment type="catalytic activity">
    <reaction evidence="12 14">
        <text>N(2)-formyl-N(1)-(5-phospho-beta-D-ribosyl)glycinamide + L-glutamine + ATP + H2O = 2-formamido-N(1)-(5-O-phospho-beta-D-ribosyl)acetamidine + L-glutamate + ADP + phosphate + H(+)</text>
        <dbReference type="Rhea" id="RHEA:17129"/>
        <dbReference type="ChEBI" id="CHEBI:15377"/>
        <dbReference type="ChEBI" id="CHEBI:15378"/>
        <dbReference type="ChEBI" id="CHEBI:29985"/>
        <dbReference type="ChEBI" id="CHEBI:30616"/>
        <dbReference type="ChEBI" id="CHEBI:43474"/>
        <dbReference type="ChEBI" id="CHEBI:58359"/>
        <dbReference type="ChEBI" id="CHEBI:147286"/>
        <dbReference type="ChEBI" id="CHEBI:147287"/>
        <dbReference type="ChEBI" id="CHEBI:456216"/>
        <dbReference type="EC" id="6.3.5.3"/>
    </reaction>
</comment>
<feature type="domain" description="Phosphoribosylformylglycinamidine synthase linker" evidence="17">
    <location>
        <begin position="196"/>
        <end position="245"/>
    </location>
</feature>
<dbReference type="HAMAP" id="MF_00419">
    <property type="entry name" value="PurL_1"/>
    <property type="match status" value="1"/>
</dbReference>
<comment type="pathway">
    <text evidence="2 14">Purine metabolism; IMP biosynthesis via de novo pathway; 5-amino-1-(5-phospho-D-ribosyl)imidazole from N(2)-formyl-N(1)-(5-phospho-D-ribosyl)glycinamide: step 1/2.</text>
</comment>
<dbReference type="GO" id="GO:0005737">
    <property type="term" value="C:cytoplasm"/>
    <property type="evidence" value="ECO:0007669"/>
    <property type="project" value="UniProtKB-SubCell"/>
</dbReference>
<feature type="binding site" evidence="14">
    <location>
        <position position="743"/>
    </location>
    <ligand>
        <name>Mg(2+)</name>
        <dbReference type="ChEBI" id="CHEBI:18420"/>
    </ligand>
</feature>
<accession>A0A545U3F6</accession>
<evidence type="ECO:0000256" key="14">
    <source>
        <dbReference type="HAMAP-Rule" id="MF_00419"/>
    </source>
</evidence>
<dbReference type="GO" id="GO:0006189">
    <property type="term" value="P:'de novo' IMP biosynthetic process"/>
    <property type="evidence" value="ECO:0007669"/>
    <property type="project" value="UniProtKB-UniRule"/>
</dbReference>
<dbReference type="FunFam" id="3.90.650.10:FF:000002">
    <property type="entry name" value="Phosphoribosylformylglycinamidine synthase"/>
    <property type="match status" value="1"/>
</dbReference>
<sequence length="1318" mass="142953">MLTLRGAAALSDFRTQKLLQQLQSVDPSITGIHAEFVHFAELIEPLPADRQGVLEALLNYGPTLLRYSQADQSQADHSQPDQAQPGRAQREQAQPEQPPQGRLRLVVPRPGTISPWSSKATEIAHNAGLAQIRRLERGVAYYIAGGDEALDPAAQLHDRMVEAVLDTFEAAEQLFHHDYPKPPREVDVLGGGRKALAKANINLGLALADDEIDYLASSFEALRRNPVDVELMMFAQANSEHCRHKIFNANWTLDGEEQPLSLFQMIKNTHVEGGDGVLSAYADNAAVVTGSTAGRFYPDPETREYGYSREPVHLLMKVETHNHPTAIAPHPGAGTGAGGEIRDEGAVGRGSKPKAGLTGFTVSNLQIPGFQQPWEQDYGKPERIVSALDIMLEGPIGGAAFNNEFGRPNICGYFRTFEQDFNGERRGYHKPIMLAGGYGNIREEHVEQREFAPGSRLVVLGGPAMLIGLGGGAASSMTSGSSSEALDFASVQRQNPEMQRRCQEVIDHCWQLGADNPIAFIHDVGAGGLSNAFPELAKDGGCGAVFDLRSIPNDEPGMSPLEIWCNESQERYVLAISPADLPAFEAICRRERCPYAVVGEATKAKQLVVNDTLLDATPVDLPMSVLFGKPPKMHRDAVRRDVSTRVFETADIDINDAAERVLKHPAVASKSFLITIGDRTVTGQVSRDQMVGPWQVPVADCAVTTVSYEGYAGEAMAMGERTPAALIDGPAAGRMAIAEAITNIAAAPVGHLSAVKLSANWMCAAGHPGEDEKLYRTVQTVGMEVCPQLGITIPVGKDSMSMRTAWTDAAGEAKAVTAPLSLVISAFAPVADVRRTLTPCLQTDQGECDLVLVDLGAGKNRLGASILAQVHNRMGEAVADLDDPELLKGFFTALQDSLAAEHLLAYHDRSDGGLFVTLTEMAFAGHCGIDIDIDGLGDDPIAALFSEELGAVVQVPRQHTAAVVERFEAAGLRDCVHLLGTTNAEDQVCIRHRGNIVFEQARAFLQLLWSETSYRLQALRDNPDCAQQEFDRILQADPGLSARLTYDCAEDIAAPFIDTGVRPRVAILREQGVNSQVEMAAAFDRAGFAAVDVHMSDILNDRVQLADFRGLVACGGFSYGDVLGAGEGWAKTILFNPLVRDQFQQFFHRDDTFSLGVCNGCQMMAAIKALIPGTRHWPRFVRNLSEQYEARFSLVQVQTSPSVLFRDMEGSHMPIAVAHGEGRAEFSGPAALQACDDSGLVPLRFVGNDISQTEVYPSNPNGSPKGITGICNEGGRVTIMMPHPERVFRTVSNSWHPRDWGEDSAWMRIFRNARVFVS</sequence>
<evidence type="ECO:0000256" key="8">
    <source>
        <dbReference type="ARBA" id="ARBA00022755"/>
    </source>
</evidence>
<dbReference type="RefSeq" id="WP_142903097.1">
    <property type="nucleotide sequence ID" value="NZ_ML660089.1"/>
</dbReference>
<dbReference type="Proteomes" id="UP000319732">
    <property type="component" value="Unassembled WGS sequence"/>
</dbReference>
<evidence type="ECO:0000259" key="18">
    <source>
        <dbReference type="Pfam" id="PF18076"/>
    </source>
</evidence>
<dbReference type="InterPro" id="IPR010918">
    <property type="entry name" value="PurM-like_C_dom"/>
</dbReference>
<dbReference type="OrthoDB" id="9804441at2"/>
<feature type="domain" description="PurM-like C-terminal" evidence="16">
    <location>
        <begin position="453"/>
        <end position="609"/>
    </location>
</feature>
<dbReference type="Gene3D" id="3.90.650.10">
    <property type="entry name" value="PurM-like C-terminal domain"/>
    <property type="match status" value="2"/>
</dbReference>
<dbReference type="InterPro" id="IPR055181">
    <property type="entry name" value="FGAR-AT_PurM_N-like"/>
</dbReference>
<dbReference type="Pfam" id="PF18072">
    <property type="entry name" value="FGAR-AT_linker"/>
    <property type="match status" value="1"/>
</dbReference>
<comment type="caution">
    <text evidence="20">The sequence shown here is derived from an EMBL/GenBank/DDBJ whole genome shotgun (WGS) entry which is preliminary data.</text>
</comment>
<evidence type="ECO:0000256" key="15">
    <source>
        <dbReference type="SAM" id="MobiDB-lite"/>
    </source>
</evidence>
<dbReference type="Gene3D" id="3.30.1330.10">
    <property type="entry name" value="PurM-like, N-terminal domain"/>
    <property type="match status" value="2"/>
</dbReference>
<feature type="binding site" evidence="14">
    <location>
        <position position="910"/>
    </location>
    <ligand>
        <name>ATP</name>
        <dbReference type="ChEBI" id="CHEBI:30616"/>
    </ligand>
</feature>
<keyword evidence="6 14" id="KW-0479">Metal-binding</keyword>
<keyword evidence="21" id="KW-1185">Reference proteome</keyword>
<evidence type="ECO:0000256" key="7">
    <source>
        <dbReference type="ARBA" id="ARBA00022741"/>
    </source>
</evidence>
<feature type="active site" evidence="14">
    <location>
        <position position="1283"/>
    </location>
</feature>
<dbReference type="InterPro" id="IPR041609">
    <property type="entry name" value="PurL_linker"/>
</dbReference>
<keyword evidence="10 14" id="KW-0460">Magnesium</keyword>
<keyword evidence="7 14" id="KW-0547">Nucleotide-binding</keyword>
<dbReference type="Pfam" id="PF18076">
    <property type="entry name" value="FGAR-AT_N"/>
    <property type="match status" value="1"/>
</dbReference>
<dbReference type="FunFam" id="1.10.8.750:FF:000002">
    <property type="entry name" value="Phosphoribosylformylglycinamidine synthase"/>
    <property type="match status" value="1"/>
</dbReference>
<dbReference type="Pfam" id="PF13507">
    <property type="entry name" value="GATase_5"/>
    <property type="match status" value="1"/>
</dbReference>
<evidence type="ECO:0000256" key="1">
    <source>
        <dbReference type="ARBA" id="ARBA00004496"/>
    </source>
</evidence>
<gene>
    <name evidence="14 20" type="primary">purL</name>
    <name evidence="20" type="synonym">purI</name>
    <name evidence="20" type="ORF">FKG94_04950</name>
</gene>
<dbReference type="Gene3D" id="1.10.8.750">
    <property type="entry name" value="Phosphoribosylformylglycinamidine synthase, linker domain"/>
    <property type="match status" value="1"/>
</dbReference>
<name>A0A545U3F6_9GAMM</name>
<dbReference type="Pfam" id="PF02769">
    <property type="entry name" value="AIRS_C"/>
    <property type="match status" value="2"/>
</dbReference>
<evidence type="ECO:0000256" key="13">
    <source>
        <dbReference type="ARBA" id="ARBA00057317"/>
    </source>
</evidence>
<comment type="similarity">
    <text evidence="3 14">In the N-terminal section; belongs to the FGAMS family.</text>
</comment>
<protein>
    <recommendedName>
        <fullName evidence="14">Phosphoribosylformylglycinamidine synthase</fullName>
        <shortName evidence="14">FGAM synthase</shortName>
        <shortName evidence="14">FGAMS</shortName>
        <ecNumber evidence="14">6.3.5.3</ecNumber>
    </recommendedName>
    <alternativeName>
        <fullName evidence="14">Formylglycinamide ribonucleotide amidotransferase</fullName>
        <shortName evidence="14">FGAR amidotransferase</shortName>
        <shortName evidence="14">FGAR-AT</shortName>
    </alternativeName>
</protein>
<dbReference type="SUPFAM" id="SSF82697">
    <property type="entry name" value="PurS-like"/>
    <property type="match status" value="1"/>
</dbReference>
<evidence type="ECO:0000256" key="2">
    <source>
        <dbReference type="ARBA" id="ARBA00004920"/>
    </source>
</evidence>
<dbReference type="CDD" id="cd02204">
    <property type="entry name" value="PurL_repeat2"/>
    <property type="match status" value="1"/>
</dbReference>
<evidence type="ECO:0000256" key="3">
    <source>
        <dbReference type="ARBA" id="ARBA00008608"/>
    </source>
</evidence>
<feature type="active site" evidence="14">
    <location>
        <position position="1285"/>
    </location>
</feature>
<dbReference type="InterPro" id="IPR036921">
    <property type="entry name" value="PurM-like_N_sf"/>
</dbReference>
<dbReference type="FunFam" id="3.30.1330.10:FF:000002">
    <property type="entry name" value="Phosphoribosylformylglycinamidine synthase"/>
    <property type="match status" value="1"/>
</dbReference>
<dbReference type="GO" id="GO:0004642">
    <property type="term" value="F:phosphoribosylformylglycinamidine synthase activity"/>
    <property type="evidence" value="ECO:0007669"/>
    <property type="project" value="UniProtKB-UniRule"/>
</dbReference>
<feature type="binding site" evidence="14">
    <location>
        <position position="739"/>
    </location>
    <ligand>
        <name>Mg(2+)</name>
        <dbReference type="ChEBI" id="CHEBI:18420"/>
    </ligand>
</feature>
<dbReference type="SUPFAM" id="SSF52317">
    <property type="entry name" value="Class I glutamine amidotransferase-like"/>
    <property type="match status" value="1"/>
</dbReference>
<dbReference type="GO" id="GO:0005524">
    <property type="term" value="F:ATP binding"/>
    <property type="evidence" value="ECO:0007669"/>
    <property type="project" value="UniProtKB-UniRule"/>
</dbReference>
<dbReference type="SUPFAM" id="SSF56042">
    <property type="entry name" value="PurM C-terminal domain-like"/>
    <property type="match status" value="2"/>
</dbReference>
<dbReference type="PANTHER" id="PTHR10099:SF1">
    <property type="entry name" value="PHOSPHORIBOSYLFORMYLGLYCINAMIDINE SYNTHASE"/>
    <property type="match status" value="1"/>
</dbReference>
<evidence type="ECO:0000256" key="10">
    <source>
        <dbReference type="ARBA" id="ARBA00022842"/>
    </source>
</evidence>
<dbReference type="FunFam" id="3.30.1330.10:FF:000005">
    <property type="entry name" value="Phosphoribosylformylglycinamidine synthase"/>
    <property type="match status" value="1"/>
</dbReference>
<dbReference type="EC" id="6.3.5.3" evidence="14"/>
<evidence type="ECO:0000313" key="21">
    <source>
        <dbReference type="Proteomes" id="UP000319732"/>
    </source>
</evidence>
<dbReference type="Pfam" id="PF22689">
    <property type="entry name" value="FGAR-AT_PurM_N-like"/>
    <property type="match status" value="1"/>
</dbReference>
<dbReference type="GO" id="GO:0046872">
    <property type="term" value="F:metal ion binding"/>
    <property type="evidence" value="ECO:0007669"/>
    <property type="project" value="UniProtKB-KW"/>
</dbReference>